<dbReference type="GeneID" id="8856557"/>
<reference evidence="3 4" key="1">
    <citation type="journal article" date="2010" name="Cell">
        <title>The genome of Naegleria gruberi illuminates early eukaryotic versatility.</title>
        <authorList>
            <person name="Fritz-Laylin L.K."/>
            <person name="Prochnik S.E."/>
            <person name="Ginger M.L."/>
            <person name="Dacks J.B."/>
            <person name="Carpenter M.L."/>
            <person name="Field M.C."/>
            <person name="Kuo A."/>
            <person name="Paredez A."/>
            <person name="Chapman J."/>
            <person name="Pham J."/>
            <person name="Shu S."/>
            <person name="Neupane R."/>
            <person name="Cipriano M."/>
            <person name="Mancuso J."/>
            <person name="Tu H."/>
            <person name="Salamov A."/>
            <person name="Lindquist E."/>
            <person name="Shapiro H."/>
            <person name="Lucas S."/>
            <person name="Grigoriev I.V."/>
            <person name="Cande W.Z."/>
            <person name="Fulton C."/>
            <person name="Rokhsar D.S."/>
            <person name="Dawson S.C."/>
        </authorList>
    </citation>
    <scope>NUCLEOTIDE SEQUENCE [LARGE SCALE GENOMIC DNA]</scope>
    <source>
        <strain evidence="3 4">NEG-M</strain>
    </source>
</reference>
<dbReference type="KEGG" id="ngr:NAEGRDRAFT_75695"/>
<keyword evidence="4" id="KW-1185">Reference proteome</keyword>
<dbReference type="PROSITE" id="PS50048">
    <property type="entry name" value="ZN2_CY6_FUNGAL_2"/>
    <property type="match status" value="1"/>
</dbReference>
<dbReference type="InterPro" id="IPR001138">
    <property type="entry name" value="Zn2Cys6_DnaBD"/>
</dbReference>
<dbReference type="CDD" id="cd00067">
    <property type="entry name" value="GAL4"/>
    <property type="match status" value="1"/>
</dbReference>
<protein>
    <submittedName>
        <fullName evidence="3">Predicted protein</fullName>
    </submittedName>
</protein>
<evidence type="ECO:0000313" key="3">
    <source>
        <dbReference type="EMBL" id="EFC36564.1"/>
    </source>
</evidence>
<dbReference type="SUPFAM" id="SSF57701">
    <property type="entry name" value="Zn2/Cys6 DNA-binding domain"/>
    <property type="match status" value="1"/>
</dbReference>
<feature type="compositionally biased region" description="Polar residues" evidence="1">
    <location>
        <begin position="151"/>
        <end position="163"/>
    </location>
</feature>
<dbReference type="SMART" id="SM00066">
    <property type="entry name" value="GAL4"/>
    <property type="match status" value="1"/>
</dbReference>
<gene>
    <name evidence="3" type="ORF">NAEGRDRAFT_75695</name>
</gene>
<dbReference type="Gene3D" id="4.10.240.10">
    <property type="entry name" value="Zn(2)-C6 fungal-type DNA-binding domain"/>
    <property type="match status" value="1"/>
</dbReference>
<evidence type="ECO:0000256" key="1">
    <source>
        <dbReference type="SAM" id="MobiDB-lite"/>
    </source>
</evidence>
<dbReference type="GO" id="GO:0008270">
    <property type="term" value="F:zinc ion binding"/>
    <property type="evidence" value="ECO:0007669"/>
    <property type="project" value="InterPro"/>
</dbReference>
<organism evidence="4">
    <name type="scientific">Naegleria gruberi</name>
    <name type="common">Amoeba</name>
    <dbReference type="NCBI Taxonomy" id="5762"/>
    <lineage>
        <taxon>Eukaryota</taxon>
        <taxon>Discoba</taxon>
        <taxon>Heterolobosea</taxon>
        <taxon>Tetramitia</taxon>
        <taxon>Eutetramitia</taxon>
        <taxon>Vahlkampfiidae</taxon>
        <taxon>Naegleria</taxon>
    </lineage>
</organism>
<sequence>MICAIKAPPLFQMMMMTNGDATGHTNQQQQQPNNTTENIFKRPITACSTKHLQITNNIISEEKTSSEDENVHSISCLNWRRVHKKCDKKLPFCSRCVIHGLECIYVEPRRKGRSSKKCDKSPQQQSTPSPTNTNNNEKVAFSTTKLISNVLRTESDPYPTSNTKTKHLDKRQVLDLS</sequence>
<dbReference type="Proteomes" id="UP000006671">
    <property type="component" value="Unassembled WGS sequence"/>
</dbReference>
<dbReference type="EMBL" id="GG738928">
    <property type="protein sequence ID" value="EFC36564.1"/>
    <property type="molecule type" value="Genomic_DNA"/>
</dbReference>
<accession>D2W2S5</accession>
<dbReference type="InParanoid" id="D2W2S5"/>
<dbReference type="InterPro" id="IPR036864">
    <property type="entry name" value="Zn2-C6_fun-type_DNA-bd_sf"/>
</dbReference>
<dbReference type="Pfam" id="PF00172">
    <property type="entry name" value="Zn_clus"/>
    <property type="match status" value="1"/>
</dbReference>
<dbReference type="GO" id="GO:0000981">
    <property type="term" value="F:DNA-binding transcription factor activity, RNA polymerase II-specific"/>
    <property type="evidence" value="ECO:0007669"/>
    <property type="project" value="InterPro"/>
</dbReference>
<feature type="compositionally biased region" description="Low complexity" evidence="1">
    <location>
        <begin position="121"/>
        <end position="136"/>
    </location>
</feature>
<feature type="domain" description="Zn(2)-C6 fungal-type" evidence="2">
    <location>
        <begin position="75"/>
        <end position="105"/>
    </location>
</feature>
<feature type="region of interest" description="Disordered" evidence="1">
    <location>
        <begin position="151"/>
        <end position="177"/>
    </location>
</feature>
<dbReference type="VEuPathDB" id="AmoebaDB:NAEGRDRAFT_75695"/>
<feature type="region of interest" description="Disordered" evidence="1">
    <location>
        <begin position="113"/>
        <end position="139"/>
    </location>
</feature>
<name>D2W2S5_NAEGR</name>
<dbReference type="AlphaFoldDB" id="D2W2S5"/>
<dbReference type="RefSeq" id="XP_002669308.1">
    <property type="nucleotide sequence ID" value="XM_002669262.1"/>
</dbReference>
<evidence type="ECO:0000313" key="4">
    <source>
        <dbReference type="Proteomes" id="UP000006671"/>
    </source>
</evidence>
<evidence type="ECO:0000259" key="2">
    <source>
        <dbReference type="PROSITE" id="PS50048"/>
    </source>
</evidence>
<dbReference type="OrthoDB" id="2148625at2759"/>
<proteinExistence type="predicted"/>